<feature type="transmembrane region" description="Helical" evidence="1">
    <location>
        <begin position="6"/>
        <end position="29"/>
    </location>
</feature>
<dbReference type="AlphaFoldDB" id="A0A383CZJ5"/>
<feature type="domain" description="Bacterial sugar transferase" evidence="2">
    <location>
        <begin position="8"/>
        <end position="115"/>
    </location>
</feature>
<sequence>MAILLAAHVLFLPMWLTLWTVIPICIWLADRGPIFYRQERMGKDGRIFTILKFRTMVPDADKAGPVWTSEADSRVTPVGRVLRRTALDELPGLLSIIKRDMSLVGPRALAISEQKDLEKRIPGFEQ</sequence>
<protein>
    <recommendedName>
        <fullName evidence="2">Bacterial sugar transferase domain-containing protein</fullName>
    </recommendedName>
</protein>
<evidence type="ECO:0000313" key="3">
    <source>
        <dbReference type="EMBL" id="SVE37727.1"/>
    </source>
</evidence>
<dbReference type="EMBL" id="UINC01213106">
    <property type="protein sequence ID" value="SVE37727.1"/>
    <property type="molecule type" value="Genomic_DNA"/>
</dbReference>
<keyword evidence="1" id="KW-1133">Transmembrane helix</keyword>
<organism evidence="3">
    <name type="scientific">marine metagenome</name>
    <dbReference type="NCBI Taxonomy" id="408172"/>
    <lineage>
        <taxon>unclassified sequences</taxon>
        <taxon>metagenomes</taxon>
        <taxon>ecological metagenomes</taxon>
    </lineage>
</organism>
<evidence type="ECO:0000259" key="2">
    <source>
        <dbReference type="Pfam" id="PF02397"/>
    </source>
</evidence>
<dbReference type="GO" id="GO:0016780">
    <property type="term" value="F:phosphotransferase activity, for other substituted phosphate groups"/>
    <property type="evidence" value="ECO:0007669"/>
    <property type="project" value="TreeGrafter"/>
</dbReference>
<keyword evidence="1" id="KW-0472">Membrane</keyword>
<dbReference type="PANTHER" id="PTHR30576">
    <property type="entry name" value="COLANIC BIOSYNTHESIS UDP-GLUCOSE LIPID CARRIER TRANSFERASE"/>
    <property type="match status" value="1"/>
</dbReference>
<proteinExistence type="predicted"/>
<evidence type="ECO:0000256" key="1">
    <source>
        <dbReference type="SAM" id="Phobius"/>
    </source>
</evidence>
<gene>
    <name evidence="3" type="ORF">METZ01_LOCUS490581</name>
</gene>
<keyword evidence="1" id="KW-0812">Transmembrane</keyword>
<dbReference type="PANTHER" id="PTHR30576:SF0">
    <property type="entry name" value="UNDECAPRENYL-PHOSPHATE N-ACETYLGALACTOSAMINYL 1-PHOSPHATE TRANSFERASE-RELATED"/>
    <property type="match status" value="1"/>
</dbReference>
<accession>A0A383CZJ5</accession>
<dbReference type="Pfam" id="PF02397">
    <property type="entry name" value="Bac_transf"/>
    <property type="match status" value="1"/>
</dbReference>
<dbReference type="InterPro" id="IPR003362">
    <property type="entry name" value="Bact_transf"/>
</dbReference>
<reference evidence="3" key="1">
    <citation type="submission" date="2018-05" db="EMBL/GenBank/DDBJ databases">
        <authorList>
            <person name="Lanie J.A."/>
            <person name="Ng W.-L."/>
            <person name="Kazmierczak K.M."/>
            <person name="Andrzejewski T.M."/>
            <person name="Davidsen T.M."/>
            <person name="Wayne K.J."/>
            <person name="Tettelin H."/>
            <person name="Glass J.I."/>
            <person name="Rusch D."/>
            <person name="Podicherti R."/>
            <person name="Tsui H.-C.T."/>
            <person name="Winkler M.E."/>
        </authorList>
    </citation>
    <scope>NUCLEOTIDE SEQUENCE</scope>
</reference>
<feature type="non-terminal residue" evidence="3">
    <location>
        <position position="126"/>
    </location>
</feature>
<name>A0A383CZJ5_9ZZZZ</name>